<proteinExistence type="predicted"/>
<keyword evidence="2" id="KW-0614">Plasmid</keyword>
<sequence>MTQYFNDDIPCNSCNRLIRKYDQTCVACGAKNKQNKKSYYGLIAFLFCLFFGYLGFSNLYLGKNPKIGFTFLFISIVFLLIALLLFKADKSTTKY</sequence>
<dbReference type="EMBL" id="CP001533">
    <property type="protein sequence ID" value="ACN92846.1"/>
    <property type="molecule type" value="Genomic_DNA"/>
</dbReference>
<dbReference type="AlphaFoldDB" id="A0A7U3YB98"/>
<feature type="transmembrane region" description="Helical" evidence="1">
    <location>
        <begin position="67"/>
        <end position="86"/>
    </location>
</feature>
<keyword evidence="1" id="KW-1133">Transmembrane helix</keyword>
<feature type="transmembrane region" description="Helical" evidence="1">
    <location>
        <begin position="39"/>
        <end position="61"/>
    </location>
</feature>
<dbReference type="Proteomes" id="UP000006208">
    <property type="component" value="Plasmid 118a_cp9"/>
</dbReference>
<keyword evidence="1" id="KW-0812">Transmembrane</keyword>
<evidence type="ECO:0000313" key="2">
    <source>
        <dbReference type="EMBL" id="ACN92846.1"/>
    </source>
</evidence>
<evidence type="ECO:0000256" key="1">
    <source>
        <dbReference type="SAM" id="Phobius"/>
    </source>
</evidence>
<protein>
    <submittedName>
        <fullName evidence="2">TM2 domain protein</fullName>
    </submittedName>
</protein>
<evidence type="ECO:0000313" key="3">
    <source>
        <dbReference type="Proteomes" id="UP000006208"/>
    </source>
</evidence>
<organism evidence="2 3">
    <name type="scientific">Borreliella burgdorferi 118a</name>
    <dbReference type="NCBI Taxonomy" id="476210"/>
    <lineage>
        <taxon>Bacteria</taxon>
        <taxon>Pseudomonadati</taxon>
        <taxon>Spirochaetota</taxon>
        <taxon>Spirochaetia</taxon>
        <taxon>Spirochaetales</taxon>
        <taxon>Borreliaceae</taxon>
        <taxon>Borreliella</taxon>
    </lineage>
</organism>
<accession>A0A7U3YB98</accession>
<gene>
    <name evidence="2" type="ORF">BBU118A_C07</name>
</gene>
<dbReference type="RefSeq" id="WP_012672803.1">
    <property type="nucleotide sequence ID" value="NC_012256.1"/>
</dbReference>
<reference evidence="2 3" key="1">
    <citation type="journal article" date="2011" name="J. Bacteriol.">
        <title>Whole-genome sequences of thirteen isolates of Borrelia burgdorferi.</title>
        <authorList>
            <person name="Schutzer S.E."/>
            <person name="Fraser-Liggett C.M."/>
            <person name="Casjens S.R."/>
            <person name="Qiu W.G."/>
            <person name="Dunn J.J."/>
            <person name="Mongodin E.F."/>
            <person name="Luft B.J."/>
        </authorList>
    </citation>
    <scope>NUCLEOTIDE SEQUENCE [LARGE SCALE GENOMIC DNA]</scope>
    <source>
        <strain evidence="2 3">118a</strain>
        <plasmid evidence="2 3">118a_cp9</plasmid>
    </source>
</reference>
<keyword evidence="1" id="KW-0472">Membrane</keyword>
<geneLocation type="plasmid" evidence="2 3">
    <name>118a_cp9</name>
</geneLocation>
<name>A0A7U3YB98_BORBG</name>